<dbReference type="EMBL" id="NEXX01000001">
    <property type="protein sequence ID" value="OUY09237.1"/>
    <property type="molecule type" value="Genomic_DNA"/>
</dbReference>
<feature type="modified residue" description="4-aspartylphosphate" evidence="2">
    <location>
        <position position="52"/>
    </location>
</feature>
<dbReference type="Gene3D" id="3.40.50.2300">
    <property type="match status" value="1"/>
</dbReference>
<dbReference type="PANTHER" id="PTHR37299">
    <property type="entry name" value="TRANSCRIPTIONAL REGULATOR-RELATED"/>
    <property type="match status" value="1"/>
</dbReference>
<evidence type="ECO:0000256" key="2">
    <source>
        <dbReference type="PROSITE-ProRule" id="PRU00169"/>
    </source>
</evidence>
<organism evidence="5 6">
    <name type="scientific">Acinetobacter populi</name>
    <dbReference type="NCBI Taxonomy" id="1582270"/>
    <lineage>
        <taxon>Bacteria</taxon>
        <taxon>Pseudomonadati</taxon>
        <taxon>Pseudomonadota</taxon>
        <taxon>Gammaproteobacteria</taxon>
        <taxon>Moraxellales</taxon>
        <taxon>Moraxellaceae</taxon>
        <taxon>Acinetobacter</taxon>
    </lineage>
</organism>
<dbReference type="Pfam" id="PF04397">
    <property type="entry name" value="LytTR"/>
    <property type="match status" value="1"/>
</dbReference>
<comment type="caution">
    <text evidence="5">The sequence shown here is derived from an EMBL/GenBank/DDBJ whole genome shotgun (WGS) entry which is preliminary data.</text>
</comment>
<gene>
    <name evidence="5" type="ORF">CAP51_05120</name>
</gene>
<protein>
    <submittedName>
        <fullName evidence="5">DNA-binding response regulator</fullName>
    </submittedName>
</protein>
<dbReference type="InterPro" id="IPR001789">
    <property type="entry name" value="Sig_transdc_resp-reg_receiver"/>
</dbReference>
<dbReference type="PANTHER" id="PTHR37299:SF1">
    <property type="entry name" value="STAGE 0 SPORULATION PROTEIN A HOMOLOG"/>
    <property type="match status" value="1"/>
</dbReference>
<evidence type="ECO:0000259" key="4">
    <source>
        <dbReference type="PROSITE" id="PS50930"/>
    </source>
</evidence>
<dbReference type="PROSITE" id="PS50110">
    <property type="entry name" value="RESPONSE_REGULATORY"/>
    <property type="match status" value="1"/>
</dbReference>
<dbReference type="InterPro" id="IPR007492">
    <property type="entry name" value="LytTR_DNA-bd_dom"/>
</dbReference>
<feature type="domain" description="Response regulatory" evidence="3">
    <location>
        <begin position="2"/>
        <end position="115"/>
    </location>
</feature>
<proteinExistence type="predicted"/>
<dbReference type="OrthoDB" id="236568at2"/>
<evidence type="ECO:0000256" key="1">
    <source>
        <dbReference type="ARBA" id="ARBA00023012"/>
    </source>
</evidence>
<dbReference type="InterPro" id="IPR046947">
    <property type="entry name" value="LytR-like"/>
</dbReference>
<dbReference type="SMART" id="SM00850">
    <property type="entry name" value="LytTR"/>
    <property type="match status" value="1"/>
</dbReference>
<name>A0A1Z9Z479_9GAMM</name>
<dbReference type="AlphaFoldDB" id="A0A1Z9Z479"/>
<dbReference type="InterPro" id="IPR011006">
    <property type="entry name" value="CheY-like_superfamily"/>
</dbReference>
<evidence type="ECO:0000313" key="5">
    <source>
        <dbReference type="EMBL" id="OUY09237.1"/>
    </source>
</evidence>
<accession>A0A1Z9Z479</accession>
<evidence type="ECO:0000313" key="6">
    <source>
        <dbReference type="Proteomes" id="UP000196536"/>
    </source>
</evidence>
<dbReference type="Proteomes" id="UP000196536">
    <property type="component" value="Unassembled WGS sequence"/>
</dbReference>
<dbReference type="SMART" id="SM00448">
    <property type="entry name" value="REC"/>
    <property type="match status" value="1"/>
</dbReference>
<dbReference type="GO" id="GO:0003677">
    <property type="term" value="F:DNA binding"/>
    <property type="evidence" value="ECO:0007669"/>
    <property type="project" value="UniProtKB-KW"/>
</dbReference>
<sequence length="249" mass="28694">MDIVICDDEALARERLVRMVTHLGHCVVAQANNGKQAIAAVEKFRPDVILLDIRMPEMNGLDCAVQLSQLETPPAIVFCTAFDQYAIDAFKTHAIAYLLKPIPLEDLQHALHKATRLNQAQLQALPVQTQDLNSLTQHTTRQNIVARTHRGVELIPVEDIYYFFADQKYVMVRHKHGQVLIDETLKELENEFADVFIRIHRNALISLKHLEGLEMLDNGQYQVRCREIDEKLLISRRHLPHIKERMQKL</sequence>
<keyword evidence="5" id="KW-0238">DNA-binding</keyword>
<dbReference type="Pfam" id="PF00072">
    <property type="entry name" value="Response_reg"/>
    <property type="match status" value="1"/>
</dbReference>
<feature type="domain" description="HTH LytTR-type" evidence="4">
    <location>
        <begin position="144"/>
        <end position="248"/>
    </location>
</feature>
<evidence type="ECO:0000259" key="3">
    <source>
        <dbReference type="PROSITE" id="PS50110"/>
    </source>
</evidence>
<dbReference type="GO" id="GO:0000156">
    <property type="term" value="F:phosphorelay response regulator activity"/>
    <property type="evidence" value="ECO:0007669"/>
    <property type="project" value="InterPro"/>
</dbReference>
<dbReference type="PROSITE" id="PS50930">
    <property type="entry name" value="HTH_LYTTR"/>
    <property type="match status" value="1"/>
</dbReference>
<dbReference type="Gene3D" id="2.40.50.1020">
    <property type="entry name" value="LytTr DNA-binding domain"/>
    <property type="match status" value="1"/>
</dbReference>
<keyword evidence="6" id="KW-1185">Reference proteome</keyword>
<dbReference type="RefSeq" id="WP_087619893.1">
    <property type="nucleotide sequence ID" value="NZ_NEXX01000001.1"/>
</dbReference>
<reference evidence="5 6" key="1">
    <citation type="submission" date="2017-05" db="EMBL/GenBank/DDBJ databases">
        <title>Acinetobacter populi ANC 5415 (= PBJ7), whole genome shotgun sequencing project.</title>
        <authorList>
            <person name="Nemec A."/>
            <person name="Radolfova-Krizova L."/>
        </authorList>
    </citation>
    <scope>NUCLEOTIDE SEQUENCE [LARGE SCALE GENOMIC DNA]</scope>
    <source>
        <strain evidence="5 6">PBJ7</strain>
    </source>
</reference>
<keyword evidence="2" id="KW-0597">Phosphoprotein</keyword>
<dbReference type="SUPFAM" id="SSF52172">
    <property type="entry name" value="CheY-like"/>
    <property type="match status" value="1"/>
</dbReference>
<keyword evidence="1" id="KW-0902">Two-component regulatory system</keyword>